<keyword evidence="1" id="KW-0472">Membrane</keyword>
<comment type="caution">
    <text evidence="2">The sequence shown here is derived from an EMBL/GenBank/DDBJ whole genome shotgun (WGS) entry which is preliminary data.</text>
</comment>
<dbReference type="Proteomes" id="UP000692954">
    <property type="component" value="Unassembled WGS sequence"/>
</dbReference>
<evidence type="ECO:0000313" key="2">
    <source>
        <dbReference type="EMBL" id="CAD8054852.1"/>
    </source>
</evidence>
<keyword evidence="1" id="KW-0812">Transmembrane</keyword>
<organism evidence="2 3">
    <name type="scientific">Paramecium sonneborni</name>
    <dbReference type="NCBI Taxonomy" id="65129"/>
    <lineage>
        <taxon>Eukaryota</taxon>
        <taxon>Sar</taxon>
        <taxon>Alveolata</taxon>
        <taxon>Ciliophora</taxon>
        <taxon>Intramacronucleata</taxon>
        <taxon>Oligohymenophorea</taxon>
        <taxon>Peniculida</taxon>
        <taxon>Parameciidae</taxon>
        <taxon>Paramecium</taxon>
    </lineage>
</organism>
<sequence>MNRWSVLKSLRSASLQNIIVLINIIYFIINIQVKTAKTKTLVTLIENNTSFRQSQILSLQIGQKKWIIYQYKRIKMLALLYLIIVIQDIVIVMLLLIQIQKFQRTDPYYSEGQDVIKINNNNFFSNEKERLEQQIQLLRITEVQLQFNRLKICLLNQNA</sequence>
<gene>
    <name evidence="2" type="ORF">PSON_ATCC_30995.1.T0080504</name>
</gene>
<name>A0A8S1KP43_9CILI</name>
<keyword evidence="1" id="KW-1133">Transmembrane helix</keyword>
<feature type="transmembrane region" description="Helical" evidence="1">
    <location>
        <begin position="12"/>
        <end position="29"/>
    </location>
</feature>
<dbReference type="AlphaFoldDB" id="A0A8S1KP43"/>
<reference evidence="2" key="1">
    <citation type="submission" date="2021-01" db="EMBL/GenBank/DDBJ databases">
        <authorList>
            <consortium name="Genoscope - CEA"/>
            <person name="William W."/>
        </authorList>
    </citation>
    <scope>NUCLEOTIDE SEQUENCE</scope>
</reference>
<proteinExistence type="predicted"/>
<evidence type="ECO:0000313" key="3">
    <source>
        <dbReference type="Proteomes" id="UP000692954"/>
    </source>
</evidence>
<evidence type="ECO:0000256" key="1">
    <source>
        <dbReference type="SAM" id="Phobius"/>
    </source>
</evidence>
<protein>
    <recommendedName>
        <fullName evidence="4">Transmembrane protein</fullName>
    </recommendedName>
</protein>
<dbReference type="EMBL" id="CAJJDN010000008">
    <property type="protein sequence ID" value="CAD8054852.1"/>
    <property type="molecule type" value="Genomic_DNA"/>
</dbReference>
<accession>A0A8S1KP43</accession>
<keyword evidence="3" id="KW-1185">Reference proteome</keyword>
<feature type="transmembrane region" description="Helical" evidence="1">
    <location>
        <begin position="74"/>
        <end position="97"/>
    </location>
</feature>
<evidence type="ECO:0008006" key="4">
    <source>
        <dbReference type="Google" id="ProtNLM"/>
    </source>
</evidence>